<dbReference type="Proteomes" id="UP000239388">
    <property type="component" value="Unassembled WGS sequence"/>
</dbReference>
<sequence>MLGRFGKKQFICMALLGGLLGVAPGLETPAQADLLLLFEFDDPSNIRQDTSGNDQFSEYYNVQGSHYSDADVNAYSSEGFEDGAVALNYFNGSQLSFIAPTLTVSPWVLPQMTWGAWVKPADNEIDGGILDSNSPTYNDPGNNRSIRLQAGANGAPSTWVADMGTGIFDSGVEATLDDWTFLAVSYDEAASQMTFYVNDQSFAVATNFDDSSPNGFLVGEYGEFPYPTFTGLIDNVFVYDEALDANAIAQIQNNGFGSVVAPVPEPTTAGLMLLSLLGGIPMWLRRRAAAHAA</sequence>
<gene>
    <name evidence="1" type="ORF">C5Y98_02605</name>
</gene>
<dbReference type="RefSeq" id="WP_105351345.1">
    <property type="nucleotide sequence ID" value="NZ_PUIB01000004.1"/>
</dbReference>
<dbReference type="InterPro" id="IPR013320">
    <property type="entry name" value="ConA-like_dom_sf"/>
</dbReference>
<dbReference type="NCBIfam" id="TIGR02595">
    <property type="entry name" value="PEP_CTERM"/>
    <property type="match status" value="1"/>
</dbReference>
<dbReference type="OrthoDB" id="436571at2"/>
<evidence type="ECO:0008006" key="3">
    <source>
        <dbReference type="Google" id="ProtNLM"/>
    </source>
</evidence>
<evidence type="ECO:0000313" key="2">
    <source>
        <dbReference type="Proteomes" id="UP000239388"/>
    </source>
</evidence>
<proteinExistence type="predicted"/>
<organism evidence="1 2">
    <name type="scientific">Blastopirellula marina</name>
    <dbReference type="NCBI Taxonomy" id="124"/>
    <lineage>
        <taxon>Bacteria</taxon>
        <taxon>Pseudomonadati</taxon>
        <taxon>Planctomycetota</taxon>
        <taxon>Planctomycetia</taxon>
        <taxon>Pirellulales</taxon>
        <taxon>Pirellulaceae</taxon>
        <taxon>Blastopirellula</taxon>
    </lineage>
</organism>
<reference evidence="1 2" key="1">
    <citation type="submission" date="2018-02" db="EMBL/GenBank/DDBJ databases">
        <title>Comparative genomes isolates from brazilian mangrove.</title>
        <authorList>
            <person name="Araujo J.E."/>
            <person name="Taketani R.G."/>
            <person name="Silva M.C.P."/>
            <person name="Loureco M.V."/>
            <person name="Andreote F.D."/>
        </authorList>
    </citation>
    <scope>NUCLEOTIDE SEQUENCE [LARGE SCALE GENOMIC DNA]</scope>
    <source>
        <strain evidence="1 2">NAP PRIS-MGV</strain>
    </source>
</reference>
<dbReference type="InterPro" id="IPR013424">
    <property type="entry name" value="Ice-binding_C"/>
</dbReference>
<protein>
    <recommendedName>
        <fullName evidence="3">LamG-like jellyroll fold domain-containing protein</fullName>
    </recommendedName>
</protein>
<evidence type="ECO:0000313" key="1">
    <source>
        <dbReference type="EMBL" id="PQO41944.1"/>
    </source>
</evidence>
<comment type="caution">
    <text evidence="1">The sequence shown here is derived from an EMBL/GenBank/DDBJ whole genome shotgun (WGS) entry which is preliminary data.</text>
</comment>
<dbReference type="Pfam" id="PF13385">
    <property type="entry name" value="Laminin_G_3"/>
    <property type="match status" value="1"/>
</dbReference>
<dbReference type="EMBL" id="PUIB01000004">
    <property type="protein sequence ID" value="PQO41944.1"/>
    <property type="molecule type" value="Genomic_DNA"/>
</dbReference>
<accession>A0A2S8GCZ5</accession>
<dbReference type="AlphaFoldDB" id="A0A2S8GCZ5"/>
<dbReference type="SUPFAM" id="SSF49899">
    <property type="entry name" value="Concanavalin A-like lectins/glucanases"/>
    <property type="match status" value="1"/>
</dbReference>
<name>A0A2S8GCZ5_9BACT</name>
<dbReference type="Gene3D" id="2.60.120.200">
    <property type="match status" value="1"/>
</dbReference>